<dbReference type="GO" id="GO:0004888">
    <property type="term" value="F:transmembrane signaling receptor activity"/>
    <property type="evidence" value="ECO:0007669"/>
    <property type="project" value="InterPro"/>
</dbReference>
<sequence>MGLNVGLLESSFALLKPQAEALVSRFYERLFDKYPAVKPMFARTPMSEQKKKLLGSLVLVMQNLRKPETLTPALKQLGARHVAYGTQPAHYGAVAETLLGVMGELAGPAWTHDVKQAWTDALNTIAHIMLEGAREAEPRPASIQQGGMKMATSKKAPTTKPGKLDAKDLAARVDAINRSQAVVEFNLDGTIITANDNFLNCFGYSLDELTGKHHRMFIDPAYAAGPEYQAFWAKLNRGELDAGVYKRLGKGGKELWIQASYNPIMDAKGKLSKVVTFALDVTEEKKKALVKSAMDNSISNVLMCDRNLRVTYINKAAYDKLKALEHEIRKVMPAFNTDTIVGTCIDSFHKAPEMQRRLLDNPNNLPHKADIQLGPLLLELNVGAIISENGEYLGNSLEWSDVTAKRKAERDMATLKNSLDNSTSNVLMCDRNLTITYINKAALNKLKALESEIRKVLPAFDTAKIVGTCIDSFHKVPDMQRRLLGDPKNLPHRADIKLGPLTLSLTVSAIVSDSGEYLGNTLEWADITAQKKAQDEIDKLIGAAAAGELSQRMKAEEFEGFFKSLALGINKMLDAVVSPLHEAQMVLTAMAANDLTKQMTGSYEGEFDQMKSSLNGAIQTLGTALTTVREAAESVTAGAEQITKGNEDLSQRTSEQASSLEETSASMEEMTSTVKQNADNAKQANQLAITARDIADKGGSVTVRAVEAMGEINKSSKKIADIITVIDEIAFQTNLLALNAAVEAARAGEHGRGFAVVAAEVRNLAQRSATAAKEIKGLINESIQRVSDGSELVNQSGKTLEEIVSSVKRVTDIIAEITAASQEQASGIDQVNKAIMQMDETTQQNAALVEETTSASQSMKDQAKELMSQVEVFKTSAEDNHSAPRREYVAATKPAPKPMSAGNGAKAGLKKPAFTSKPAEAKAPVGVGAGNGHDRRRKDDDFEEF</sequence>
<evidence type="ECO:0000256" key="5">
    <source>
        <dbReference type="SAM" id="MobiDB-lite"/>
    </source>
</evidence>
<dbReference type="EMBL" id="OUNR01000016">
    <property type="protein sequence ID" value="SPP65124.1"/>
    <property type="molecule type" value="Genomic_DNA"/>
</dbReference>
<dbReference type="SMART" id="SM00304">
    <property type="entry name" value="HAMP"/>
    <property type="match status" value="1"/>
</dbReference>
<dbReference type="InterPro" id="IPR035965">
    <property type="entry name" value="PAS-like_dom_sf"/>
</dbReference>
<feature type="compositionally biased region" description="Low complexity" evidence="5">
    <location>
        <begin position="657"/>
        <end position="673"/>
    </location>
</feature>
<proteinExistence type="inferred from homology"/>
<dbReference type="CDD" id="cd11386">
    <property type="entry name" value="MCP_signal"/>
    <property type="match status" value="1"/>
</dbReference>
<dbReference type="InterPro" id="IPR000014">
    <property type="entry name" value="PAS"/>
</dbReference>
<dbReference type="SMART" id="SM00086">
    <property type="entry name" value="PAC"/>
    <property type="match status" value="1"/>
</dbReference>
<evidence type="ECO:0000259" key="8">
    <source>
        <dbReference type="PROSITE" id="PS50112"/>
    </source>
</evidence>
<evidence type="ECO:0000256" key="1">
    <source>
        <dbReference type="ARBA" id="ARBA00004370"/>
    </source>
</evidence>
<dbReference type="Pfam" id="PF08447">
    <property type="entry name" value="PAS_3"/>
    <property type="match status" value="1"/>
</dbReference>
<dbReference type="InterPro" id="IPR000971">
    <property type="entry name" value="Globin"/>
</dbReference>
<dbReference type="CDD" id="cd00130">
    <property type="entry name" value="PAS"/>
    <property type="match status" value="1"/>
</dbReference>
<dbReference type="SUPFAM" id="SSF58104">
    <property type="entry name" value="Methyl-accepting chemotaxis protein (MCP) signaling domain"/>
    <property type="match status" value="1"/>
</dbReference>
<dbReference type="InterPro" id="IPR004090">
    <property type="entry name" value="Chemotax_Me-accpt_rcpt"/>
</dbReference>
<evidence type="ECO:0000313" key="12">
    <source>
        <dbReference type="Proteomes" id="UP000248168"/>
    </source>
</evidence>
<dbReference type="Pfam" id="PF18947">
    <property type="entry name" value="HAMP_2"/>
    <property type="match status" value="1"/>
</dbReference>
<organism evidence="11 12">
    <name type="scientific">Nitrospira lenta</name>
    <dbReference type="NCBI Taxonomy" id="1436998"/>
    <lineage>
        <taxon>Bacteria</taxon>
        <taxon>Pseudomonadati</taxon>
        <taxon>Nitrospirota</taxon>
        <taxon>Nitrospiria</taxon>
        <taxon>Nitrospirales</taxon>
        <taxon>Nitrospiraceae</taxon>
        <taxon>Nitrospira</taxon>
    </lineage>
</organism>
<dbReference type="PRINTS" id="PR00260">
    <property type="entry name" value="CHEMTRNSDUCR"/>
</dbReference>
<dbReference type="InterPro" id="IPR004089">
    <property type="entry name" value="MCPsignal_dom"/>
</dbReference>
<dbReference type="InterPro" id="IPR051310">
    <property type="entry name" value="MCP_chemotaxis"/>
</dbReference>
<gene>
    <name evidence="11" type="ORF">NITLEN_30038</name>
</gene>
<feature type="domain" description="Globin" evidence="6">
    <location>
        <begin position="1"/>
        <end position="134"/>
    </location>
</feature>
<dbReference type="PANTHER" id="PTHR43531:SF14">
    <property type="entry name" value="METHYL-ACCEPTING CHEMOTAXIS PROTEIN I-RELATED"/>
    <property type="match status" value="1"/>
</dbReference>
<evidence type="ECO:0000259" key="9">
    <source>
        <dbReference type="PROSITE" id="PS50113"/>
    </source>
</evidence>
<evidence type="ECO:0000259" key="10">
    <source>
        <dbReference type="PROSITE" id="PS50885"/>
    </source>
</evidence>
<dbReference type="PROSITE" id="PS50112">
    <property type="entry name" value="PAS"/>
    <property type="match status" value="1"/>
</dbReference>
<keyword evidence="4" id="KW-0807">Transducer</keyword>
<feature type="domain" description="HAMP" evidence="10">
    <location>
        <begin position="574"/>
        <end position="626"/>
    </location>
</feature>
<feature type="region of interest" description="Disordered" evidence="5">
    <location>
        <begin position="136"/>
        <end position="163"/>
    </location>
</feature>
<dbReference type="PROSITE" id="PS50113">
    <property type="entry name" value="PAC"/>
    <property type="match status" value="1"/>
</dbReference>
<dbReference type="PROSITE" id="PS01033">
    <property type="entry name" value="GLOBIN"/>
    <property type="match status" value="1"/>
</dbReference>
<dbReference type="PANTHER" id="PTHR43531">
    <property type="entry name" value="PROTEIN ICFG"/>
    <property type="match status" value="1"/>
</dbReference>
<dbReference type="SMART" id="SM00283">
    <property type="entry name" value="MA"/>
    <property type="match status" value="1"/>
</dbReference>
<dbReference type="Gene3D" id="1.10.490.10">
    <property type="entry name" value="Globins"/>
    <property type="match status" value="1"/>
</dbReference>
<dbReference type="AlphaFoldDB" id="A0A330L5T6"/>
<dbReference type="Proteomes" id="UP000248168">
    <property type="component" value="Unassembled WGS sequence"/>
</dbReference>
<evidence type="ECO:0000256" key="2">
    <source>
        <dbReference type="ARBA" id="ARBA00022481"/>
    </source>
</evidence>
<feature type="region of interest" description="Disordered" evidence="5">
    <location>
        <begin position="875"/>
        <end position="945"/>
    </location>
</feature>
<dbReference type="InterPro" id="IPR013655">
    <property type="entry name" value="PAS_fold_3"/>
</dbReference>
<dbReference type="OrthoDB" id="9781845at2"/>
<evidence type="ECO:0000259" key="6">
    <source>
        <dbReference type="PROSITE" id="PS01033"/>
    </source>
</evidence>
<keyword evidence="12" id="KW-1185">Reference proteome</keyword>
<dbReference type="Gene3D" id="3.30.450.20">
    <property type="entry name" value="PAS domain"/>
    <property type="match status" value="3"/>
</dbReference>
<dbReference type="GO" id="GO:0006935">
    <property type="term" value="P:chemotaxis"/>
    <property type="evidence" value="ECO:0007669"/>
    <property type="project" value="InterPro"/>
</dbReference>
<keyword evidence="2" id="KW-0488">Methylation</keyword>
<evidence type="ECO:0000256" key="3">
    <source>
        <dbReference type="ARBA" id="ARBA00029447"/>
    </source>
</evidence>
<evidence type="ECO:0000313" key="11">
    <source>
        <dbReference type="EMBL" id="SPP65124.1"/>
    </source>
</evidence>
<dbReference type="GO" id="GO:0005886">
    <property type="term" value="C:plasma membrane"/>
    <property type="evidence" value="ECO:0007669"/>
    <property type="project" value="TreeGrafter"/>
</dbReference>
<dbReference type="GO" id="GO:0020037">
    <property type="term" value="F:heme binding"/>
    <property type="evidence" value="ECO:0007669"/>
    <property type="project" value="InterPro"/>
</dbReference>
<dbReference type="NCBIfam" id="TIGR00229">
    <property type="entry name" value="sensory_box"/>
    <property type="match status" value="1"/>
</dbReference>
<feature type="domain" description="PAC" evidence="9">
    <location>
        <begin position="238"/>
        <end position="293"/>
    </location>
</feature>
<dbReference type="CDD" id="cd12131">
    <property type="entry name" value="HGbI-like"/>
    <property type="match status" value="1"/>
</dbReference>
<dbReference type="InterPro" id="IPR000700">
    <property type="entry name" value="PAS-assoc_C"/>
</dbReference>
<feature type="region of interest" description="Disordered" evidence="5">
    <location>
        <begin position="636"/>
        <end position="675"/>
    </location>
</feature>
<feature type="domain" description="PAS" evidence="8">
    <location>
        <begin position="165"/>
        <end position="220"/>
    </location>
</feature>
<dbReference type="InterPro" id="IPR001610">
    <property type="entry name" value="PAC"/>
</dbReference>
<feature type="domain" description="Methyl-accepting transducer" evidence="7">
    <location>
        <begin position="631"/>
        <end position="860"/>
    </location>
</feature>
<dbReference type="Pfam" id="PF00015">
    <property type="entry name" value="MCPsignal"/>
    <property type="match status" value="1"/>
</dbReference>
<dbReference type="PROSITE" id="PS50111">
    <property type="entry name" value="CHEMOTAXIS_TRANSDUC_2"/>
    <property type="match status" value="1"/>
</dbReference>
<dbReference type="PROSITE" id="PS50885">
    <property type="entry name" value="HAMP"/>
    <property type="match status" value="1"/>
</dbReference>
<dbReference type="Pfam" id="PF00042">
    <property type="entry name" value="Globin"/>
    <property type="match status" value="1"/>
</dbReference>
<dbReference type="SMART" id="SM00091">
    <property type="entry name" value="PAS"/>
    <property type="match status" value="3"/>
</dbReference>
<dbReference type="Gene3D" id="1.10.287.950">
    <property type="entry name" value="Methyl-accepting chemotaxis protein"/>
    <property type="match status" value="1"/>
</dbReference>
<protein>
    <submittedName>
        <fullName evidence="11">Globin-coupled methyl-accepting chemotaxis protein (Modular protein) (Modular protein)</fullName>
    </submittedName>
</protein>
<dbReference type="InterPro" id="IPR009050">
    <property type="entry name" value="Globin-like_sf"/>
</dbReference>
<comment type="subcellular location">
    <subcellularLocation>
        <location evidence="1">Membrane</location>
    </subcellularLocation>
</comment>
<comment type="similarity">
    <text evidence="3">Belongs to the methyl-accepting chemotaxis (MCP) protein family.</text>
</comment>
<dbReference type="InterPro" id="IPR012292">
    <property type="entry name" value="Globin/Proto"/>
</dbReference>
<dbReference type="FunFam" id="1.10.287.950:FF:000001">
    <property type="entry name" value="Methyl-accepting chemotaxis sensory transducer"/>
    <property type="match status" value="1"/>
</dbReference>
<dbReference type="InterPro" id="IPR003660">
    <property type="entry name" value="HAMP_dom"/>
</dbReference>
<dbReference type="GO" id="GO:0007165">
    <property type="term" value="P:signal transduction"/>
    <property type="evidence" value="ECO:0007669"/>
    <property type="project" value="UniProtKB-KW"/>
</dbReference>
<dbReference type="SUPFAM" id="SSF46458">
    <property type="entry name" value="Globin-like"/>
    <property type="match status" value="1"/>
</dbReference>
<dbReference type="GO" id="GO:0019825">
    <property type="term" value="F:oxygen binding"/>
    <property type="evidence" value="ECO:0007669"/>
    <property type="project" value="InterPro"/>
</dbReference>
<dbReference type="RefSeq" id="WP_121989450.1">
    <property type="nucleotide sequence ID" value="NZ_OUNR01000016.1"/>
</dbReference>
<accession>A0A330L5T6</accession>
<feature type="compositionally biased region" description="Basic and acidic residues" evidence="5">
    <location>
        <begin position="876"/>
        <end position="888"/>
    </location>
</feature>
<evidence type="ECO:0000259" key="7">
    <source>
        <dbReference type="PROSITE" id="PS50111"/>
    </source>
</evidence>
<evidence type="ECO:0000256" key="4">
    <source>
        <dbReference type="PROSITE-ProRule" id="PRU00284"/>
    </source>
</evidence>
<reference evidence="12" key="1">
    <citation type="submission" date="2018-04" db="EMBL/GenBank/DDBJ databases">
        <authorList>
            <person name="Lucker S."/>
            <person name="Sakoula D."/>
        </authorList>
    </citation>
    <scope>NUCLEOTIDE SEQUENCE [LARGE SCALE GENOMIC DNA]</scope>
</reference>
<dbReference type="SUPFAM" id="SSF55785">
    <property type="entry name" value="PYP-like sensor domain (PAS domain)"/>
    <property type="match status" value="1"/>
</dbReference>
<dbReference type="InParanoid" id="A0A330L5T6"/>
<dbReference type="Pfam" id="PF13188">
    <property type="entry name" value="PAS_8"/>
    <property type="match status" value="2"/>
</dbReference>
<name>A0A330L5T6_9BACT</name>